<evidence type="ECO:0000256" key="1">
    <source>
        <dbReference type="SAM" id="Phobius"/>
    </source>
</evidence>
<organism evidence="2">
    <name type="scientific">Phascolarctobacterium faecium</name>
    <dbReference type="NCBI Taxonomy" id="33025"/>
    <lineage>
        <taxon>Bacteria</taxon>
        <taxon>Bacillati</taxon>
        <taxon>Bacillota</taxon>
        <taxon>Negativicutes</taxon>
        <taxon>Acidaminococcales</taxon>
        <taxon>Acidaminococcaceae</taxon>
        <taxon>Phascolarctobacterium</taxon>
    </lineage>
</organism>
<reference evidence="2" key="1">
    <citation type="submission" date="2012-11" db="EMBL/GenBank/DDBJ databases">
        <title>Dependencies among metagenomic species, viruses, plasmids and units of genetic variation.</title>
        <authorList>
            <person name="Nielsen H.B."/>
            <person name="Almeida M."/>
            <person name="Juncker A.S."/>
            <person name="Rasmussen S."/>
            <person name="Li J."/>
            <person name="Sunagawa S."/>
            <person name="Plichta D."/>
            <person name="Gautier L."/>
            <person name="Le Chatelier E."/>
            <person name="Peletier E."/>
            <person name="Bonde I."/>
            <person name="Nielsen T."/>
            <person name="Manichanh C."/>
            <person name="Arumugam M."/>
            <person name="Batto J."/>
            <person name="Santos M.B.Q.D."/>
            <person name="Blom N."/>
            <person name="Borruel N."/>
            <person name="Burgdorf K.S."/>
            <person name="Boumezbeur F."/>
            <person name="Casellas F."/>
            <person name="Dore J."/>
            <person name="Guarner F."/>
            <person name="Hansen T."/>
            <person name="Hildebrand F."/>
            <person name="Kaas R.S."/>
            <person name="Kennedy S."/>
            <person name="Kristiansen K."/>
            <person name="Kultima J.R."/>
            <person name="Leonard P."/>
            <person name="Levenez F."/>
            <person name="Lund O."/>
            <person name="Moumen B."/>
            <person name="Le Paslier D."/>
            <person name="Pons N."/>
            <person name="Pedersen O."/>
            <person name="Prifti E."/>
            <person name="Qin J."/>
            <person name="Raes J."/>
            <person name="Tap J."/>
            <person name="Tims S."/>
            <person name="Ussery D.W."/>
            <person name="Yamada T."/>
            <person name="MetaHit consortium"/>
            <person name="Renault P."/>
            <person name="Sicheritz-Ponten T."/>
            <person name="Bork P."/>
            <person name="Wang J."/>
            <person name="Brunak S."/>
            <person name="Ehrlich S.D."/>
        </authorList>
    </citation>
    <scope>NUCLEOTIDE SEQUENCE [LARGE SCALE GENOMIC DNA]</scope>
</reference>
<protein>
    <submittedName>
        <fullName evidence="2">Uncharacterized protein</fullName>
    </submittedName>
</protein>
<dbReference type="STRING" id="1262914.BN533_01863"/>
<keyword evidence="1" id="KW-1133">Transmembrane helix</keyword>
<dbReference type="HOGENOM" id="CLU_217515_1_0_9"/>
<proteinExistence type="predicted"/>
<accession>A0A3G9GQH4</accession>
<dbReference type="AlphaFoldDB" id="R6IC73"/>
<dbReference type="RefSeq" id="WP_021718763.1">
    <property type="nucleotide sequence ID" value="NZ_AP019004.1"/>
</dbReference>
<name>R6IC73_9FIRM</name>
<comment type="caution">
    <text evidence="2">The sequence shown here is derived from an EMBL/GenBank/DDBJ whole genome shotgun (WGS) entry which is preliminary data.</text>
</comment>
<feature type="transmembrane region" description="Helical" evidence="1">
    <location>
        <begin position="6"/>
        <end position="28"/>
    </location>
</feature>
<keyword evidence="1" id="KW-0472">Membrane</keyword>
<accession>R6IC73</accession>
<dbReference type="EMBL" id="CBDS010000100">
    <property type="protein sequence ID" value="CDB46850.1"/>
    <property type="molecule type" value="Genomic_DNA"/>
</dbReference>
<keyword evidence="1" id="KW-0812">Transmembrane</keyword>
<dbReference type="GeneID" id="77168478"/>
<gene>
    <name evidence="2" type="ORF">BN533_01863</name>
</gene>
<evidence type="ECO:0000313" key="2">
    <source>
        <dbReference type="EMBL" id="CDB46850.1"/>
    </source>
</evidence>
<sequence length="43" mass="4665">MNVYAYAGFSYLFTAAISLFMIGVVVLLNKLMGNNNSNGEGME</sequence>